<gene>
    <name evidence="2" type="ORF">E2C01_093150</name>
</gene>
<comment type="caution">
    <text evidence="2">The sequence shown here is derived from an EMBL/GenBank/DDBJ whole genome shotgun (WGS) entry which is preliminary data.</text>
</comment>
<evidence type="ECO:0000313" key="2">
    <source>
        <dbReference type="EMBL" id="MPC97815.1"/>
    </source>
</evidence>
<feature type="region of interest" description="Disordered" evidence="1">
    <location>
        <begin position="57"/>
        <end position="85"/>
    </location>
</feature>
<evidence type="ECO:0000313" key="3">
    <source>
        <dbReference type="Proteomes" id="UP000324222"/>
    </source>
</evidence>
<dbReference type="Proteomes" id="UP000324222">
    <property type="component" value="Unassembled WGS sequence"/>
</dbReference>
<evidence type="ECO:0000256" key="1">
    <source>
        <dbReference type="SAM" id="MobiDB-lite"/>
    </source>
</evidence>
<feature type="compositionally biased region" description="Low complexity" evidence="1">
    <location>
        <begin position="63"/>
        <end position="73"/>
    </location>
</feature>
<protein>
    <submittedName>
        <fullName evidence="2">Uncharacterized protein</fullName>
    </submittedName>
</protein>
<sequence>MAFKGPELKHHPAFHLLPAMGQVYERNKQSKNPWNMSMEAQRIKSVLNLPPQMLQYTPSRHLTTATPQPTTSQQKKDKEMKKKRPHYSQLEKLFYKILRKELKMWIVTTSLPC</sequence>
<accession>A0A5B7JT91</accession>
<keyword evidence="3" id="KW-1185">Reference proteome</keyword>
<reference evidence="2 3" key="1">
    <citation type="submission" date="2019-05" db="EMBL/GenBank/DDBJ databases">
        <title>Another draft genome of Portunus trituberculatus and its Hox gene families provides insights of decapod evolution.</title>
        <authorList>
            <person name="Jeong J.-H."/>
            <person name="Song I."/>
            <person name="Kim S."/>
            <person name="Choi T."/>
            <person name="Kim D."/>
            <person name="Ryu S."/>
            <person name="Kim W."/>
        </authorList>
    </citation>
    <scope>NUCLEOTIDE SEQUENCE [LARGE SCALE GENOMIC DNA]</scope>
    <source>
        <tissue evidence="2">Muscle</tissue>
    </source>
</reference>
<dbReference type="AlphaFoldDB" id="A0A5B7JT91"/>
<name>A0A5B7JT91_PORTR</name>
<organism evidence="2 3">
    <name type="scientific">Portunus trituberculatus</name>
    <name type="common">Swimming crab</name>
    <name type="synonym">Neptunus trituberculatus</name>
    <dbReference type="NCBI Taxonomy" id="210409"/>
    <lineage>
        <taxon>Eukaryota</taxon>
        <taxon>Metazoa</taxon>
        <taxon>Ecdysozoa</taxon>
        <taxon>Arthropoda</taxon>
        <taxon>Crustacea</taxon>
        <taxon>Multicrustacea</taxon>
        <taxon>Malacostraca</taxon>
        <taxon>Eumalacostraca</taxon>
        <taxon>Eucarida</taxon>
        <taxon>Decapoda</taxon>
        <taxon>Pleocyemata</taxon>
        <taxon>Brachyura</taxon>
        <taxon>Eubrachyura</taxon>
        <taxon>Portunoidea</taxon>
        <taxon>Portunidae</taxon>
        <taxon>Portuninae</taxon>
        <taxon>Portunus</taxon>
    </lineage>
</organism>
<proteinExistence type="predicted"/>
<dbReference type="EMBL" id="VSRR010111564">
    <property type="protein sequence ID" value="MPC97815.1"/>
    <property type="molecule type" value="Genomic_DNA"/>
</dbReference>